<dbReference type="AlphaFoldDB" id="F3ZXG2"/>
<dbReference type="STRING" id="697281.Mahau_2485"/>
<dbReference type="EMBL" id="CP002360">
    <property type="protein sequence ID" value="AEE97643.1"/>
    <property type="molecule type" value="Genomic_DNA"/>
</dbReference>
<reference evidence="2" key="1">
    <citation type="submission" date="2010-11" db="EMBL/GenBank/DDBJ databases">
        <title>The complete genome of Mahella australiensis DSM 15567.</title>
        <authorList>
            <consortium name="US DOE Joint Genome Institute (JGI-PGF)"/>
            <person name="Lucas S."/>
            <person name="Copeland A."/>
            <person name="Lapidus A."/>
            <person name="Bruce D."/>
            <person name="Goodwin L."/>
            <person name="Pitluck S."/>
            <person name="Kyrpides N."/>
            <person name="Mavromatis K."/>
            <person name="Pagani I."/>
            <person name="Ivanova N."/>
            <person name="Teshima H."/>
            <person name="Brettin T."/>
            <person name="Detter J.C."/>
            <person name="Han C."/>
            <person name="Tapia R."/>
            <person name="Land M."/>
            <person name="Hauser L."/>
            <person name="Markowitz V."/>
            <person name="Cheng J.-F."/>
            <person name="Hugenholtz P."/>
            <person name="Woyke T."/>
            <person name="Wu D."/>
            <person name="Spring S."/>
            <person name="Pukall R."/>
            <person name="Steenblock K."/>
            <person name="Schneider S."/>
            <person name="Klenk H.-P."/>
            <person name="Eisen J.A."/>
        </authorList>
    </citation>
    <scope>NUCLEOTIDE SEQUENCE [LARGE SCALE GENOMIC DNA]</scope>
    <source>
        <strain evidence="2">DSM 15567 / CIP 107919 / 50-1 BON</strain>
    </source>
</reference>
<protein>
    <submittedName>
        <fullName evidence="1">Uncharacterized protein</fullName>
    </submittedName>
</protein>
<gene>
    <name evidence="1" type="ordered locus">Mahau_2485</name>
</gene>
<dbReference type="RefSeq" id="WP_013782069.1">
    <property type="nucleotide sequence ID" value="NC_015520.1"/>
</dbReference>
<evidence type="ECO:0000313" key="2">
    <source>
        <dbReference type="Proteomes" id="UP000008457"/>
    </source>
</evidence>
<keyword evidence="2" id="KW-1185">Reference proteome</keyword>
<sequence>MHSLIVQLGETPISENEFISEYDFEEGSFVGSVADYVSDEVDRQEYIRWFIDSLPSDYIKYDGQSIIFLPGFKVFYFKPRFEKLKKIVEELTLENFITGLSTYEISKLINHKYGFYVYEEYWRTFDDFVRELIEGVPYYIGGILDYHF</sequence>
<dbReference type="KEGG" id="mas:Mahau_2485"/>
<proteinExistence type="predicted"/>
<reference evidence="1 2" key="2">
    <citation type="journal article" date="2011" name="Stand. Genomic Sci.">
        <title>Complete genome sequence of Mahella australiensis type strain (50-1 BON).</title>
        <authorList>
            <person name="Sikorski J."/>
            <person name="Teshima H."/>
            <person name="Nolan M."/>
            <person name="Lucas S."/>
            <person name="Hammon N."/>
            <person name="Deshpande S."/>
            <person name="Cheng J.F."/>
            <person name="Pitluck S."/>
            <person name="Liolios K."/>
            <person name="Pagani I."/>
            <person name="Ivanova N."/>
            <person name="Huntemann M."/>
            <person name="Mavromatis K."/>
            <person name="Ovchinikova G."/>
            <person name="Pati A."/>
            <person name="Tapia R."/>
            <person name="Han C."/>
            <person name="Goodwin L."/>
            <person name="Chen A."/>
            <person name="Palaniappan K."/>
            <person name="Land M."/>
            <person name="Hauser L."/>
            <person name="Ngatchou-Djao O.D."/>
            <person name="Rohde M."/>
            <person name="Pukall R."/>
            <person name="Spring S."/>
            <person name="Abt B."/>
            <person name="Goker M."/>
            <person name="Detter J.C."/>
            <person name="Woyke T."/>
            <person name="Bristow J."/>
            <person name="Markowitz V."/>
            <person name="Hugenholtz P."/>
            <person name="Eisen J.A."/>
            <person name="Kyrpides N.C."/>
            <person name="Klenk H.P."/>
            <person name="Lapidus A."/>
        </authorList>
    </citation>
    <scope>NUCLEOTIDE SEQUENCE [LARGE SCALE GENOMIC DNA]</scope>
    <source>
        <strain evidence="2">DSM 15567 / CIP 107919 / 50-1 BON</strain>
    </source>
</reference>
<organism evidence="1 2">
    <name type="scientific">Mahella australiensis (strain DSM 15567 / CIP 107919 / 50-1 BON)</name>
    <dbReference type="NCBI Taxonomy" id="697281"/>
    <lineage>
        <taxon>Bacteria</taxon>
        <taxon>Bacillati</taxon>
        <taxon>Bacillota</taxon>
        <taxon>Clostridia</taxon>
        <taxon>Thermoanaerobacterales</taxon>
        <taxon>Thermoanaerobacterales Family IV. Incertae Sedis</taxon>
        <taxon>Mahella</taxon>
    </lineage>
</organism>
<evidence type="ECO:0000313" key="1">
    <source>
        <dbReference type="EMBL" id="AEE97643.1"/>
    </source>
</evidence>
<name>F3ZXG2_MAHA5</name>
<accession>F3ZXG2</accession>
<dbReference type="OrthoDB" id="1730301at2"/>
<dbReference type="eggNOG" id="ENOG5033HPK">
    <property type="taxonomic scope" value="Bacteria"/>
</dbReference>
<dbReference type="Proteomes" id="UP000008457">
    <property type="component" value="Chromosome"/>
</dbReference>
<dbReference type="HOGENOM" id="CLU_1709844_0_0_9"/>